<reference evidence="1 2" key="1">
    <citation type="journal article" date="2010" name="Stand. Genomic Sci.">
        <title>Complete genome sequence of Haloterrigena turkmenica type strain (4k).</title>
        <authorList>
            <person name="Saunders E."/>
            <person name="Tindall B.J."/>
            <person name="Fahnrich R."/>
            <person name="Lapidus A."/>
            <person name="Copeland A."/>
            <person name="Del Rio T.G."/>
            <person name="Lucas S."/>
            <person name="Chen F."/>
            <person name="Tice H."/>
            <person name="Cheng J.F."/>
            <person name="Han C."/>
            <person name="Detter J.C."/>
            <person name="Bruce D."/>
            <person name="Goodwin L."/>
            <person name="Chain P."/>
            <person name="Pitluck S."/>
            <person name="Pati A."/>
            <person name="Ivanova N."/>
            <person name="Mavromatis K."/>
            <person name="Chen A."/>
            <person name="Palaniappan K."/>
            <person name="Land M."/>
            <person name="Hauser L."/>
            <person name="Chang Y.J."/>
            <person name="Jeffries C.D."/>
            <person name="Brettin T."/>
            <person name="Rohde M."/>
            <person name="Goker M."/>
            <person name="Bristow J."/>
            <person name="Eisen J.A."/>
            <person name="Markowitz V."/>
            <person name="Hugenholtz P."/>
            <person name="Klenk H.P."/>
            <person name="Kyrpides N.C."/>
        </authorList>
    </citation>
    <scope>NUCLEOTIDE SEQUENCE [LARGE SCALE GENOMIC DNA]</scope>
    <source>
        <strain evidence="2">ATCC 51198 / DSM 5511 / JCM 9101 / NCIMB 13204 / VKM B-1734 / 4k</strain>
    </source>
</reference>
<accession>D2S1S9</accession>
<protein>
    <submittedName>
        <fullName evidence="1">Uncharacterized protein</fullName>
    </submittedName>
</protein>
<organism evidence="1 2">
    <name type="scientific">Haloterrigena turkmenica (strain ATCC 51198 / DSM 5511 / JCM 9101 / NCIMB 13204 / VKM B-1734 / 4k)</name>
    <name type="common">Halococcus turkmenicus</name>
    <dbReference type="NCBI Taxonomy" id="543526"/>
    <lineage>
        <taxon>Archaea</taxon>
        <taxon>Methanobacteriati</taxon>
        <taxon>Methanobacteriota</taxon>
        <taxon>Stenosarchaea group</taxon>
        <taxon>Halobacteria</taxon>
        <taxon>Halobacteriales</taxon>
        <taxon>Natrialbaceae</taxon>
        <taxon>Haloterrigena</taxon>
    </lineage>
</organism>
<geneLocation type="plasmid" evidence="1 2">
    <name>pHTUR02</name>
</geneLocation>
<proteinExistence type="predicted"/>
<dbReference type="RefSeq" id="WP_012945570.1">
    <property type="nucleotide sequence ID" value="NC_013745.1"/>
</dbReference>
<sequence>MAKSIEHGSWATVRSLEEERIRDDPPQLTGEWTADNYVDAYRYYYANGKRHLFGWSKDRSMPPWIPEYTDGPKSNS</sequence>
<gene>
    <name evidence="1" type="ordered locus">Htur_4519</name>
</gene>
<dbReference type="Proteomes" id="UP000001903">
    <property type="component" value="Plasmid pHTUR02"/>
</dbReference>
<dbReference type="HOGENOM" id="CLU_2645809_0_0_2"/>
<dbReference type="AlphaFoldDB" id="D2S1S9"/>
<dbReference type="KEGG" id="htu:Htur_4519"/>
<evidence type="ECO:0000313" key="1">
    <source>
        <dbReference type="EMBL" id="ADB63326.1"/>
    </source>
</evidence>
<dbReference type="OrthoDB" id="256985at2157"/>
<keyword evidence="1" id="KW-0614">Plasmid</keyword>
<dbReference type="GeneID" id="8745144"/>
<dbReference type="EMBL" id="CP001862">
    <property type="protein sequence ID" value="ADB63326.1"/>
    <property type="molecule type" value="Genomic_DNA"/>
</dbReference>
<keyword evidence="2" id="KW-1185">Reference proteome</keyword>
<name>D2S1S9_HALTV</name>
<evidence type="ECO:0000313" key="2">
    <source>
        <dbReference type="Proteomes" id="UP000001903"/>
    </source>
</evidence>